<comment type="caution">
    <text evidence="3">The sequence shown here is derived from an EMBL/GenBank/DDBJ whole genome shotgun (WGS) entry which is preliminary data.</text>
</comment>
<evidence type="ECO:0000313" key="4">
    <source>
        <dbReference type="Proteomes" id="UP001362999"/>
    </source>
</evidence>
<evidence type="ECO:0000313" key="2">
    <source>
        <dbReference type="EMBL" id="KAK6966547.1"/>
    </source>
</evidence>
<evidence type="ECO:0000313" key="3">
    <source>
        <dbReference type="EMBL" id="KAK6985232.1"/>
    </source>
</evidence>
<feature type="compositionally biased region" description="Acidic residues" evidence="1">
    <location>
        <begin position="42"/>
        <end position="51"/>
    </location>
</feature>
<accession>A0AAV9ZM04</accession>
<proteinExistence type="predicted"/>
<dbReference type="AlphaFoldDB" id="A0AAV9ZM04"/>
<reference evidence="3 4" key="1">
    <citation type="journal article" date="2024" name="J Genomics">
        <title>Draft genome sequencing and assembly of Favolaschia claudopus CIRM-BRFM 2984 isolated from oak limbs.</title>
        <authorList>
            <person name="Navarro D."/>
            <person name="Drula E."/>
            <person name="Chaduli D."/>
            <person name="Cazenave R."/>
            <person name="Ahrendt S."/>
            <person name="Wang J."/>
            <person name="Lipzen A."/>
            <person name="Daum C."/>
            <person name="Barry K."/>
            <person name="Grigoriev I.V."/>
            <person name="Favel A."/>
            <person name="Rosso M.N."/>
            <person name="Martin F."/>
        </authorList>
    </citation>
    <scope>NUCLEOTIDE SEQUENCE [LARGE SCALE GENOMIC DNA]</scope>
    <source>
        <strain evidence="3 4">CIRM-BRFM 2984</strain>
    </source>
</reference>
<gene>
    <name evidence="3" type="ORF">R3P38DRAFT_3230909</name>
    <name evidence="2" type="ORF">R3P38DRAFT_3245827</name>
</gene>
<keyword evidence="4" id="KW-1185">Reference proteome</keyword>
<evidence type="ECO:0000256" key="1">
    <source>
        <dbReference type="SAM" id="MobiDB-lite"/>
    </source>
</evidence>
<sequence length="96" mass="9905">MTGRKRSVDELEGGADEVQRHRSSRGGTPPKRAHGSASGGSEELDVDELDGADMASVGSVPKRARVEAIEGQPHCRTPGTTAASEDSGGFGGGWGW</sequence>
<name>A0AAV9ZM04_9AGAR</name>
<dbReference type="EMBL" id="JAWWNJ010000265">
    <property type="protein sequence ID" value="KAK6966547.1"/>
    <property type="molecule type" value="Genomic_DNA"/>
</dbReference>
<feature type="region of interest" description="Disordered" evidence="1">
    <location>
        <begin position="1"/>
        <end position="96"/>
    </location>
</feature>
<protein>
    <submittedName>
        <fullName evidence="3">Uncharacterized protein</fullName>
    </submittedName>
</protein>
<organism evidence="3 4">
    <name type="scientific">Favolaschia claudopus</name>
    <dbReference type="NCBI Taxonomy" id="2862362"/>
    <lineage>
        <taxon>Eukaryota</taxon>
        <taxon>Fungi</taxon>
        <taxon>Dikarya</taxon>
        <taxon>Basidiomycota</taxon>
        <taxon>Agaricomycotina</taxon>
        <taxon>Agaricomycetes</taxon>
        <taxon>Agaricomycetidae</taxon>
        <taxon>Agaricales</taxon>
        <taxon>Marasmiineae</taxon>
        <taxon>Mycenaceae</taxon>
        <taxon>Favolaschia</taxon>
    </lineage>
</organism>
<dbReference type="EMBL" id="JAWWNJ010000132">
    <property type="protein sequence ID" value="KAK6985232.1"/>
    <property type="molecule type" value="Genomic_DNA"/>
</dbReference>
<dbReference type="Proteomes" id="UP001362999">
    <property type="component" value="Unassembled WGS sequence"/>
</dbReference>